<evidence type="ECO:0008006" key="4">
    <source>
        <dbReference type="Google" id="ProtNLM"/>
    </source>
</evidence>
<dbReference type="Proteomes" id="UP000198848">
    <property type="component" value="Unassembled WGS sequence"/>
</dbReference>
<accession>A0A1H1ANG6</accession>
<dbReference type="AlphaFoldDB" id="A0A1H1ANG6"/>
<protein>
    <recommendedName>
        <fullName evidence="4">DUF5058 domain-containing protein</fullName>
    </recommendedName>
</protein>
<dbReference type="STRING" id="1095778.SAMN04489842_0755"/>
<feature type="transmembrane region" description="Helical" evidence="1">
    <location>
        <begin position="20"/>
        <end position="39"/>
    </location>
</feature>
<feature type="transmembrane region" description="Helical" evidence="1">
    <location>
        <begin position="60"/>
        <end position="85"/>
    </location>
</feature>
<keyword evidence="3" id="KW-1185">Reference proteome</keyword>
<dbReference type="Pfam" id="PF16481">
    <property type="entry name" value="DUF5058"/>
    <property type="match status" value="1"/>
</dbReference>
<reference evidence="3" key="1">
    <citation type="submission" date="2016-10" db="EMBL/GenBank/DDBJ databases">
        <authorList>
            <person name="Varghese N."/>
            <person name="Submissions S."/>
        </authorList>
    </citation>
    <scope>NUCLEOTIDE SEQUENCE [LARGE SCALE GENOMIC DNA]</scope>
    <source>
        <strain evidence="3">DSM 24767</strain>
    </source>
</reference>
<sequence length="247" mass="26270">MVTFVNHAPAYMDVANSEWLWLAALPVVLLVLVQAALFMRRAWKTGKEMGLSEEQMKSGIRSGVISAIGPAVAVLVGMLALIATVGGPMAWMRLSVIGSVMFEIPAAEFGVGQLGYSLGDEGITEAAFATAVWTMTLGALGWLLVSGLFTPKMENIRQKVAGGKESLLPVITSAAMLGAFSYLATDEVVEGTPRTMAVVFGGVTMLGLLHIADKHDIQWIREWALGTAMIVGLLAGMVLQLTVGTFW</sequence>
<evidence type="ECO:0000313" key="3">
    <source>
        <dbReference type="Proteomes" id="UP000198848"/>
    </source>
</evidence>
<keyword evidence="1" id="KW-0812">Transmembrane</keyword>
<dbReference type="EMBL" id="FNLC01000001">
    <property type="protein sequence ID" value="SDQ41217.1"/>
    <property type="molecule type" value="Genomic_DNA"/>
</dbReference>
<feature type="transmembrane region" description="Helical" evidence="1">
    <location>
        <begin position="223"/>
        <end position="243"/>
    </location>
</feature>
<feature type="transmembrane region" description="Helical" evidence="1">
    <location>
        <begin position="166"/>
        <end position="185"/>
    </location>
</feature>
<name>A0A1H1ANG6_NATTX</name>
<keyword evidence="1" id="KW-0472">Membrane</keyword>
<gene>
    <name evidence="2" type="ORF">SAMN04489842_0755</name>
</gene>
<dbReference type="InterPro" id="IPR032479">
    <property type="entry name" value="DUF5058"/>
</dbReference>
<keyword evidence="1" id="KW-1133">Transmembrane helix</keyword>
<proteinExistence type="predicted"/>
<evidence type="ECO:0000256" key="1">
    <source>
        <dbReference type="SAM" id="Phobius"/>
    </source>
</evidence>
<organism evidence="2 3">
    <name type="scientific">Natronobacterium texcoconense</name>
    <dbReference type="NCBI Taxonomy" id="1095778"/>
    <lineage>
        <taxon>Archaea</taxon>
        <taxon>Methanobacteriati</taxon>
        <taxon>Methanobacteriota</taxon>
        <taxon>Stenosarchaea group</taxon>
        <taxon>Halobacteria</taxon>
        <taxon>Halobacteriales</taxon>
        <taxon>Natrialbaceae</taxon>
        <taxon>Natronobacterium</taxon>
    </lineage>
</organism>
<evidence type="ECO:0000313" key="2">
    <source>
        <dbReference type="EMBL" id="SDQ41217.1"/>
    </source>
</evidence>
<feature type="transmembrane region" description="Helical" evidence="1">
    <location>
        <begin position="191"/>
        <end position="211"/>
    </location>
</feature>
<feature type="transmembrane region" description="Helical" evidence="1">
    <location>
        <begin position="126"/>
        <end position="145"/>
    </location>
</feature>